<dbReference type="RefSeq" id="WP_127822861.1">
    <property type="nucleotide sequence ID" value="NZ_RQSM01000002.1"/>
</dbReference>
<comment type="caution">
    <text evidence="1">The sequence shown here is derived from an EMBL/GenBank/DDBJ whole genome shotgun (WGS) entry which is preliminary data.</text>
</comment>
<organism evidence="1 2">
    <name type="scientific">Flavobacterium columnare</name>
    <dbReference type="NCBI Taxonomy" id="996"/>
    <lineage>
        <taxon>Bacteria</taxon>
        <taxon>Pseudomonadati</taxon>
        <taxon>Bacteroidota</taxon>
        <taxon>Flavobacteriia</taxon>
        <taxon>Flavobacteriales</taxon>
        <taxon>Flavobacteriaceae</taxon>
        <taxon>Flavobacterium</taxon>
    </lineage>
</organism>
<dbReference type="EMBL" id="RQSM01000002">
    <property type="protein sequence ID" value="RVU91705.1"/>
    <property type="molecule type" value="Genomic_DNA"/>
</dbReference>
<dbReference type="OrthoDB" id="1262099at2"/>
<evidence type="ECO:0000313" key="1">
    <source>
        <dbReference type="EMBL" id="RVU91705.1"/>
    </source>
</evidence>
<reference evidence="1" key="1">
    <citation type="submission" date="2018-12" db="EMBL/GenBank/DDBJ databases">
        <title>Draft genome sequence of Flaovobacterium columnare ARS1 isolated from channel catfish in Alabama.</title>
        <authorList>
            <person name="Cai W."/>
            <person name="Arias C."/>
        </authorList>
    </citation>
    <scope>NUCLEOTIDE SEQUENCE [LARGE SCALE GENOMIC DNA]</scope>
    <source>
        <strain evidence="1">ARS1</strain>
    </source>
</reference>
<protein>
    <submittedName>
        <fullName evidence="1">Uncharacterized protein</fullName>
    </submittedName>
</protein>
<keyword evidence="2" id="KW-1185">Reference proteome</keyword>
<sequence length="124" mass="14843">MKLFLLKFLLLFSFYFQENNILTGRYEITTEVISKKKNLKLTYYLSFRSQKMIVSIKSNDVIDYWCEGVYELKKKGEIFQGIGPCSDESHDNDIFIKKVENKVFIKSKTFANKNWLEIKKFERK</sequence>
<dbReference type="Proteomes" id="UP000288951">
    <property type="component" value="Unassembled WGS sequence"/>
</dbReference>
<proteinExistence type="predicted"/>
<dbReference type="AlphaFoldDB" id="A0A437UDP6"/>
<accession>A0A437UDP6</accession>
<name>A0A437UDP6_9FLAO</name>
<gene>
    <name evidence="1" type="ORF">EH230_01640</name>
</gene>
<evidence type="ECO:0000313" key="2">
    <source>
        <dbReference type="Proteomes" id="UP000288951"/>
    </source>
</evidence>